<dbReference type="EMBL" id="JBFOLJ010000013">
    <property type="protein sequence ID" value="KAL2483992.1"/>
    <property type="molecule type" value="Genomic_DNA"/>
</dbReference>
<gene>
    <name evidence="5" type="ORF">Fot_45436</name>
</gene>
<dbReference type="PANTHER" id="PTHR32099:SF51">
    <property type="entry name" value="CYSTEINE-RICH RECEPTOR-LIKE PROTEIN KINASE 25 ISOFORM X1"/>
    <property type="match status" value="1"/>
</dbReference>
<feature type="signal peptide" evidence="3">
    <location>
        <begin position="1"/>
        <end position="27"/>
    </location>
</feature>
<dbReference type="Pfam" id="PF01657">
    <property type="entry name" value="Stress-antifung"/>
    <property type="match status" value="2"/>
</dbReference>
<dbReference type="PANTHER" id="PTHR32099">
    <property type="entry name" value="CYSTEINE-RICH REPEAT SECRETORY PROTEIN"/>
    <property type="match status" value="1"/>
</dbReference>
<evidence type="ECO:0000256" key="3">
    <source>
        <dbReference type="SAM" id="SignalP"/>
    </source>
</evidence>
<keyword evidence="1 3" id="KW-0732">Signal</keyword>
<reference evidence="6" key="1">
    <citation type="submission" date="2024-07" db="EMBL/GenBank/DDBJ databases">
        <title>Two chromosome-level genome assemblies of Korean endemic species Abeliophyllum distichum and Forsythia ovata (Oleaceae).</title>
        <authorList>
            <person name="Jang H."/>
        </authorList>
    </citation>
    <scope>NUCLEOTIDE SEQUENCE [LARGE SCALE GENOMIC DNA]</scope>
</reference>
<dbReference type="FunFam" id="3.30.430.20:FF:000002">
    <property type="entry name" value="Cysteine-rich receptor-like protein kinase 10"/>
    <property type="match status" value="1"/>
</dbReference>
<feature type="chain" id="PRO_5044795790" evidence="3">
    <location>
        <begin position="28"/>
        <end position="295"/>
    </location>
</feature>
<keyword evidence="2" id="KW-0677">Repeat</keyword>
<name>A0ABD1R6D1_9LAMI</name>
<comment type="caution">
    <text evidence="5">The sequence shown here is derived from an EMBL/GenBank/DDBJ whole genome shotgun (WGS) entry which is preliminary data.</text>
</comment>
<dbReference type="CDD" id="cd23509">
    <property type="entry name" value="Gnk2-like"/>
    <property type="match status" value="2"/>
</dbReference>
<dbReference type="FunFam" id="3.30.430.20:FF:000003">
    <property type="entry name" value="Cysteine-rich RLK (RECEPTOR-like protein kinase) 10"/>
    <property type="match status" value="1"/>
</dbReference>
<dbReference type="Proteomes" id="UP001604277">
    <property type="component" value="Unassembled WGS sequence"/>
</dbReference>
<dbReference type="AlphaFoldDB" id="A0ABD1R6D1"/>
<feature type="domain" description="Gnk2-homologous" evidence="4">
    <location>
        <begin position="141"/>
        <end position="248"/>
    </location>
</feature>
<evidence type="ECO:0000256" key="1">
    <source>
        <dbReference type="ARBA" id="ARBA00022729"/>
    </source>
</evidence>
<dbReference type="Gene3D" id="3.30.430.20">
    <property type="entry name" value="Gnk2 domain, C-X8-C-X2-C motif"/>
    <property type="match status" value="2"/>
</dbReference>
<accession>A0ABD1R6D1</accession>
<feature type="domain" description="Gnk2-homologous" evidence="4">
    <location>
        <begin position="33"/>
        <end position="135"/>
    </location>
</feature>
<proteinExistence type="predicted"/>
<evidence type="ECO:0000313" key="6">
    <source>
        <dbReference type="Proteomes" id="UP001604277"/>
    </source>
</evidence>
<evidence type="ECO:0000256" key="2">
    <source>
        <dbReference type="ARBA" id="ARBA00022737"/>
    </source>
</evidence>
<evidence type="ECO:0000313" key="5">
    <source>
        <dbReference type="EMBL" id="KAL2483992.1"/>
    </source>
</evidence>
<sequence>MDMSSWKWLPNFILLLCLINLVSIVKSQFPTQIFFHYECLDNGNYTSNSMYKTNLDTDLSSVSPNIDTNGFYNSSMGKNSDRVNVIALCRADLQPSQCRDYVKNATVEILKKCPNQKQAVFWHEFCMVRYSNEPILGILANFPNESGHSGQNVTNHDAFYQELNVLLDILSAYAASNSSPKKYAAATRDAPGNWTIYAFEQCSPDITSEECGDCLTKSAQQIRECCDGARGVRILRPSCYLRFETDPFYNETMVEKLPMSPPAGRGDGGSSGATCPHWNLGIFLILFLIFLSENL</sequence>
<keyword evidence="6" id="KW-1185">Reference proteome</keyword>
<dbReference type="PROSITE" id="PS51473">
    <property type="entry name" value="GNK2"/>
    <property type="match status" value="2"/>
</dbReference>
<dbReference type="InterPro" id="IPR002902">
    <property type="entry name" value="GNK2"/>
</dbReference>
<evidence type="ECO:0000259" key="4">
    <source>
        <dbReference type="PROSITE" id="PS51473"/>
    </source>
</evidence>
<protein>
    <submittedName>
        <fullName evidence="5">Cysteine-rich receptor-like protein kinase 25</fullName>
    </submittedName>
</protein>
<organism evidence="5 6">
    <name type="scientific">Forsythia ovata</name>
    <dbReference type="NCBI Taxonomy" id="205694"/>
    <lineage>
        <taxon>Eukaryota</taxon>
        <taxon>Viridiplantae</taxon>
        <taxon>Streptophyta</taxon>
        <taxon>Embryophyta</taxon>
        <taxon>Tracheophyta</taxon>
        <taxon>Spermatophyta</taxon>
        <taxon>Magnoliopsida</taxon>
        <taxon>eudicotyledons</taxon>
        <taxon>Gunneridae</taxon>
        <taxon>Pentapetalae</taxon>
        <taxon>asterids</taxon>
        <taxon>lamiids</taxon>
        <taxon>Lamiales</taxon>
        <taxon>Oleaceae</taxon>
        <taxon>Forsythieae</taxon>
        <taxon>Forsythia</taxon>
    </lineage>
</organism>
<dbReference type="InterPro" id="IPR038408">
    <property type="entry name" value="GNK2_sf"/>
</dbReference>